<evidence type="ECO:0000256" key="10">
    <source>
        <dbReference type="ARBA" id="ARBA00023004"/>
    </source>
</evidence>
<dbReference type="RefSeq" id="WP_045586298.1">
    <property type="nucleotide sequence ID" value="NZ_CP012402.1"/>
</dbReference>
<name>A0AAC8W0W1_9PROT</name>
<dbReference type="PROSITE" id="PS01155">
    <property type="entry name" value="ENDONUCLEASE_III_2"/>
    <property type="match status" value="1"/>
</dbReference>
<dbReference type="Pfam" id="PF00730">
    <property type="entry name" value="HhH-GPD"/>
    <property type="match status" value="1"/>
</dbReference>
<evidence type="ECO:0000256" key="9">
    <source>
        <dbReference type="ARBA" id="ARBA00022801"/>
    </source>
</evidence>
<dbReference type="SUPFAM" id="SSF48150">
    <property type="entry name" value="DNA-glycosylase"/>
    <property type="match status" value="1"/>
</dbReference>
<dbReference type="InterPro" id="IPR044298">
    <property type="entry name" value="MIG/MutY"/>
</dbReference>
<dbReference type="InterPro" id="IPR011257">
    <property type="entry name" value="DNA_glycosylase"/>
</dbReference>
<evidence type="ECO:0000313" key="17">
    <source>
        <dbReference type="Proteomes" id="UP000069935"/>
    </source>
</evidence>
<keyword evidence="6" id="KW-0004">4Fe-4S</keyword>
<keyword evidence="13 14" id="KW-0326">Glycosidase</keyword>
<evidence type="ECO:0000313" key="16">
    <source>
        <dbReference type="EMBL" id="ALG73109.1"/>
    </source>
</evidence>
<evidence type="ECO:0000256" key="7">
    <source>
        <dbReference type="ARBA" id="ARBA00022723"/>
    </source>
</evidence>
<evidence type="ECO:0000256" key="13">
    <source>
        <dbReference type="ARBA" id="ARBA00023295"/>
    </source>
</evidence>
<dbReference type="GO" id="GO:0034039">
    <property type="term" value="F:8-oxo-7,8-dihydroguanine DNA N-glycosylase activity"/>
    <property type="evidence" value="ECO:0007669"/>
    <property type="project" value="TreeGrafter"/>
</dbReference>
<dbReference type="InterPro" id="IPR023170">
    <property type="entry name" value="HhH_base_excis_C"/>
</dbReference>
<comment type="cofactor">
    <cofactor evidence="14">
        <name>[4Fe-4S] cluster</name>
        <dbReference type="ChEBI" id="CHEBI:49883"/>
    </cofactor>
    <text evidence="14">Binds 1 [4Fe-4S] cluster.</text>
</comment>
<dbReference type="AlphaFoldDB" id="A0AAC8W0W1"/>
<evidence type="ECO:0000256" key="3">
    <source>
        <dbReference type="ARBA" id="ARBA00008343"/>
    </source>
</evidence>
<gene>
    <name evidence="16" type="ORF">AL072_15475</name>
</gene>
<dbReference type="PROSITE" id="PS00764">
    <property type="entry name" value="ENDONUCLEASE_III_1"/>
    <property type="match status" value="1"/>
</dbReference>
<keyword evidence="17" id="KW-1185">Reference proteome</keyword>
<evidence type="ECO:0000256" key="14">
    <source>
        <dbReference type="RuleBase" id="RU365096"/>
    </source>
</evidence>
<dbReference type="InterPro" id="IPR003651">
    <property type="entry name" value="Endonuclease3_FeS-loop_motif"/>
</dbReference>
<evidence type="ECO:0000256" key="5">
    <source>
        <dbReference type="ARBA" id="ARBA00022023"/>
    </source>
</evidence>
<dbReference type="SMART" id="SM00525">
    <property type="entry name" value="FES"/>
    <property type="match status" value="1"/>
</dbReference>
<keyword evidence="10 14" id="KW-0408">Iron</keyword>
<dbReference type="Gene3D" id="3.90.79.10">
    <property type="entry name" value="Nucleoside Triphosphate Pyrophosphohydrolase"/>
    <property type="match status" value="1"/>
</dbReference>
<evidence type="ECO:0000256" key="1">
    <source>
        <dbReference type="ARBA" id="ARBA00000843"/>
    </source>
</evidence>
<keyword evidence="12" id="KW-0234">DNA repair</keyword>
<keyword evidence="8 14" id="KW-0227">DNA damage</keyword>
<dbReference type="InterPro" id="IPR005760">
    <property type="entry name" value="A/G_AdeGlyc_MutY"/>
</dbReference>
<evidence type="ECO:0000256" key="12">
    <source>
        <dbReference type="ARBA" id="ARBA00023204"/>
    </source>
</evidence>
<dbReference type="GO" id="GO:0046872">
    <property type="term" value="F:metal ion binding"/>
    <property type="evidence" value="ECO:0007669"/>
    <property type="project" value="UniProtKB-UniRule"/>
</dbReference>
<dbReference type="Proteomes" id="UP000069935">
    <property type="component" value="Chromosome 2"/>
</dbReference>
<dbReference type="KEGG" id="ati:AL072_15475"/>
<dbReference type="EC" id="3.2.2.31" evidence="4 14"/>
<evidence type="ECO:0000256" key="4">
    <source>
        <dbReference type="ARBA" id="ARBA00012045"/>
    </source>
</evidence>
<dbReference type="PANTHER" id="PTHR42944">
    <property type="entry name" value="ADENINE DNA GLYCOSYLASE"/>
    <property type="match status" value="1"/>
</dbReference>
<dbReference type="Gene3D" id="1.10.340.30">
    <property type="entry name" value="Hypothetical protein, domain 2"/>
    <property type="match status" value="1"/>
</dbReference>
<comment type="catalytic activity">
    <reaction evidence="1 14">
        <text>Hydrolyzes free adenine bases from 7,8-dihydro-8-oxoguanine:adenine mismatched double-stranded DNA, leaving an apurinic site.</text>
        <dbReference type="EC" id="3.2.2.31"/>
    </reaction>
</comment>
<dbReference type="SUPFAM" id="SSF55811">
    <property type="entry name" value="Nudix"/>
    <property type="match status" value="1"/>
</dbReference>
<comment type="similarity">
    <text evidence="3 14">Belongs to the Nth/MutY family.</text>
</comment>
<dbReference type="InterPro" id="IPR003265">
    <property type="entry name" value="HhH-GPD_domain"/>
</dbReference>
<organism evidence="16 17">
    <name type="scientific">Azospirillum thiophilum</name>
    <dbReference type="NCBI Taxonomy" id="528244"/>
    <lineage>
        <taxon>Bacteria</taxon>
        <taxon>Pseudomonadati</taxon>
        <taxon>Pseudomonadota</taxon>
        <taxon>Alphaproteobacteria</taxon>
        <taxon>Rhodospirillales</taxon>
        <taxon>Azospirillaceae</taxon>
        <taxon>Azospirillum</taxon>
    </lineage>
</organism>
<sequence>MIPNSDNRASPAPDPETAARLLLDWYDRHRRDLPWRAGPDETADPYRVWLSEIMLQQTTVPAAAPFFRNFTERWPAVRDLADAPLDDVLVAWAGLGYYARARNLHKCARVVADGHDGRFPDNEAALLELPGIGAYTAAAITAIAFGRKATVVDGNVERVIARIFAVEEPLPGAKPTLRRLAATLTPDFRPGDYAQAMMDLGATVCTPRKPKCMLCPWAAHCEARAAGIAENLPRKTAKAEKPTRRGVAYWLLNPEGAVLLRRRAEEGLLGGMAEVPSTGWGPELPGEAAVTAQQPLAARWRRLPGLVRHTFTHFHLELEVVAAQAGADWRQADGNWVPLDRLGDHALPSVMVKVVRHALAHV</sequence>
<dbReference type="InterPro" id="IPR029119">
    <property type="entry name" value="MutY_C"/>
</dbReference>
<dbReference type="Pfam" id="PF14815">
    <property type="entry name" value="NUDIX_4"/>
    <property type="match status" value="1"/>
</dbReference>
<dbReference type="InterPro" id="IPR004036">
    <property type="entry name" value="Endonuclease-III-like_CS2"/>
</dbReference>
<dbReference type="GO" id="GO:0032357">
    <property type="term" value="F:oxidized purine DNA binding"/>
    <property type="evidence" value="ECO:0007669"/>
    <property type="project" value="TreeGrafter"/>
</dbReference>
<evidence type="ECO:0000256" key="8">
    <source>
        <dbReference type="ARBA" id="ARBA00022763"/>
    </source>
</evidence>
<comment type="function">
    <text evidence="2">Adenine glycosylase active on G-A mispairs. MutY also corrects error-prone DNA synthesis past GO lesions which are due to the oxidatively damaged form of guanine: 7,8-dihydro-8-oxoguanine (8-oxo-dGTP).</text>
</comment>
<keyword evidence="9" id="KW-0378">Hydrolase</keyword>
<dbReference type="GO" id="GO:0006284">
    <property type="term" value="P:base-excision repair"/>
    <property type="evidence" value="ECO:0007669"/>
    <property type="project" value="UniProtKB-UniRule"/>
</dbReference>
<dbReference type="GO" id="GO:0006298">
    <property type="term" value="P:mismatch repair"/>
    <property type="evidence" value="ECO:0007669"/>
    <property type="project" value="TreeGrafter"/>
</dbReference>
<dbReference type="CDD" id="cd00056">
    <property type="entry name" value="ENDO3c"/>
    <property type="match status" value="1"/>
</dbReference>
<proteinExistence type="inferred from homology"/>
<dbReference type="GO" id="GO:0035485">
    <property type="term" value="F:adenine/guanine mispair binding"/>
    <property type="evidence" value="ECO:0007669"/>
    <property type="project" value="TreeGrafter"/>
</dbReference>
<dbReference type="NCBIfam" id="TIGR01084">
    <property type="entry name" value="mutY"/>
    <property type="match status" value="1"/>
</dbReference>
<keyword evidence="7" id="KW-0479">Metal-binding</keyword>
<dbReference type="Gene3D" id="1.10.1670.10">
    <property type="entry name" value="Helix-hairpin-Helix base-excision DNA repair enzymes (C-terminal)"/>
    <property type="match status" value="1"/>
</dbReference>
<evidence type="ECO:0000256" key="11">
    <source>
        <dbReference type="ARBA" id="ARBA00023014"/>
    </source>
</evidence>
<protein>
    <recommendedName>
        <fullName evidence="5 14">Adenine DNA glycosylase</fullName>
        <ecNumber evidence="4 14">3.2.2.31</ecNumber>
    </recommendedName>
</protein>
<dbReference type="GO" id="GO:0051539">
    <property type="term" value="F:4 iron, 4 sulfur cluster binding"/>
    <property type="evidence" value="ECO:0007669"/>
    <property type="project" value="UniProtKB-UniRule"/>
</dbReference>
<dbReference type="PANTHER" id="PTHR42944:SF1">
    <property type="entry name" value="ADENINE DNA GLYCOSYLASE"/>
    <property type="match status" value="1"/>
</dbReference>
<dbReference type="EMBL" id="CP012402">
    <property type="protein sequence ID" value="ALG73109.1"/>
    <property type="molecule type" value="Genomic_DNA"/>
</dbReference>
<keyword evidence="11" id="KW-0411">Iron-sulfur</keyword>
<dbReference type="GO" id="GO:0000701">
    <property type="term" value="F:purine-specific mismatch base pair DNA N-glycosylase activity"/>
    <property type="evidence" value="ECO:0007669"/>
    <property type="project" value="UniProtKB-EC"/>
</dbReference>
<dbReference type="Pfam" id="PF10576">
    <property type="entry name" value="EndIII_4Fe-2S"/>
    <property type="match status" value="1"/>
</dbReference>
<evidence type="ECO:0000256" key="6">
    <source>
        <dbReference type="ARBA" id="ARBA00022485"/>
    </source>
</evidence>
<evidence type="ECO:0000259" key="15">
    <source>
        <dbReference type="SMART" id="SM00478"/>
    </source>
</evidence>
<evidence type="ECO:0000256" key="2">
    <source>
        <dbReference type="ARBA" id="ARBA00002933"/>
    </source>
</evidence>
<reference evidence="16 17" key="2">
    <citation type="journal article" date="2016" name="Genome Announc.">
        <title>Complete Genome Sequence of a Strain of Azospirillum thiophilum Isolated from a Sulfide Spring.</title>
        <authorList>
            <person name="Fomenkov A."/>
            <person name="Vincze T."/>
            <person name="Grabovich M."/>
            <person name="Anton B.P."/>
            <person name="Dubinina G."/>
            <person name="Orlova M."/>
            <person name="Belousova E."/>
            <person name="Roberts R.J."/>
        </authorList>
    </citation>
    <scope>NUCLEOTIDE SEQUENCE [LARGE SCALE GENOMIC DNA]</scope>
    <source>
        <strain evidence="16 17">BV-S</strain>
    </source>
</reference>
<accession>A0AAC8W0W1</accession>
<dbReference type="CDD" id="cd03431">
    <property type="entry name" value="NUDIX_DNA_Glycosylase_C-MutY"/>
    <property type="match status" value="1"/>
</dbReference>
<dbReference type="InterPro" id="IPR015797">
    <property type="entry name" value="NUDIX_hydrolase-like_dom_sf"/>
</dbReference>
<dbReference type="InterPro" id="IPR004035">
    <property type="entry name" value="Endouclease-III_FeS-bd_BS"/>
</dbReference>
<dbReference type="SMART" id="SM00478">
    <property type="entry name" value="ENDO3c"/>
    <property type="match status" value="1"/>
</dbReference>
<reference evidence="17" key="1">
    <citation type="submission" date="2015-08" db="EMBL/GenBank/DDBJ databases">
        <title>Complete Genome Sequence of Azospirillum thiophilum BV-S.</title>
        <authorList>
            <person name="Fomenkov A."/>
            <person name="Vincze T."/>
            <person name="Grabovich M."/>
            <person name="Dubinina G."/>
            <person name="Orlova M."/>
            <person name="Belousova E."/>
            <person name="Roberts R.J."/>
        </authorList>
    </citation>
    <scope>NUCLEOTIDE SEQUENCE [LARGE SCALE GENOMIC DNA]</scope>
    <source>
        <strain evidence="17">BV-S</strain>
    </source>
</reference>
<dbReference type="FunFam" id="1.10.340.30:FF:000002">
    <property type="entry name" value="Adenine DNA glycosylase"/>
    <property type="match status" value="1"/>
</dbReference>
<feature type="domain" description="HhH-GPD" evidence="15">
    <location>
        <begin position="54"/>
        <end position="203"/>
    </location>
</feature>